<feature type="transmembrane region" description="Helical" evidence="10">
    <location>
        <begin position="463"/>
        <end position="482"/>
    </location>
</feature>
<evidence type="ECO:0000256" key="6">
    <source>
        <dbReference type="ARBA" id="ARBA00023136"/>
    </source>
</evidence>
<dbReference type="Pfam" id="PF00083">
    <property type="entry name" value="Sugar_tr"/>
    <property type="match status" value="1"/>
</dbReference>
<dbReference type="GO" id="GO:0006817">
    <property type="term" value="P:phosphate ion transport"/>
    <property type="evidence" value="ECO:0007669"/>
    <property type="project" value="UniProtKB-KW"/>
</dbReference>
<feature type="region of interest" description="Disordered" evidence="9">
    <location>
        <begin position="1"/>
        <end position="20"/>
    </location>
</feature>
<feature type="transmembrane region" description="Helical" evidence="10">
    <location>
        <begin position="378"/>
        <end position="397"/>
    </location>
</feature>
<dbReference type="AlphaFoldDB" id="A0AAX6DZQ8"/>
<evidence type="ECO:0000259" key="11">
    <source>
        <dbReference type="PROSITE" id="PS50850"/>
    </source>
</evidence>
<dbReference type="InterPro" id="IPR005829">
    <property type="entry name" value="Sugar_transporter_CS"/>
</dbReference>
<evidence type="ECO:0000313" key="12">
    <source>
        <dbReference type="EMBL" id="KAJ6797145.1"/>
    </source>
</evidence>
<reference evidence="12" key="1">
    <citation type="journal article" date="2023" name="GigaByte">
        <title>Genome assembly of the bearded iris, Iris pallida Lam.</title>
        <authorList>
            <person name="Bruccoleri R.E."/>
            <person name="Oakeley E.J."/>
            <person name="Faust A.M.E."/>
            <person name="Altorfer M."/>
            <person name="Dessus-Babus S."/>
            <person name="Burckhardt D."/>
            <person name="Oertli M."/>
            <person name="Naumann U."/>
            <person name="Petersen F."/>
            <person name="Wong J."/>
        </authorList>
    </citation>
    <scope>NUCLEOTIDE SEQUENCE</scope>
    <source>
        <strain evidence="12">GSM-AAB239-AS_SAM_17_03QT</strain>
    </source>
</reference>
<evidence type="ECO:0000256" key="8">
    <source>
        <dbReference type="ARBA" id="ARBA00044504"/>
    </source>
</evidence>
<evidence type="ECO:0000256" key="4">
    <source>
        <dbReference type="ARBA" id="ARBA00022847"/>
    </source>
</evidence>
<accession>A0AAX6DZQ8</accession>
<organism evidence="12 13">
    <name type="scientific">Iris pallida</name>
    <name type="common">Sweet iris</name>
    <dbReference type="NCBI Taxonomy" id="29817"/>
    <lineage>
        <taxon>Eukaryota</taxon>
        <taxon>Viridiplantae</taxon>
        <taxon>Streptophyta</taxon>
        <taxon>Embryophyta</taxon>
        <taxon>Tracheophyta</taxon>
        <taxon>Spermatophyta</taxon>
        <taxon>Magnoliopsida</taxon>
        <taxon>Liliopsida</taxon>
        <taxon>Asparagales</taxon>
        <taxon>Iridaceae</taxon>
        <taxon>Iridoideae</taxon>
        <taxon>Irideae</taxon>
        <taxon>Iris</taxon>
    </lineage>
</organism>
<evidence type="ECO:0000256" key="10">
    <source>
        <dbReference type="SAM" id="Phobius"/>
    </source>
</evidence>
<evidence type="ECO:0000256" key="9">
    <source>
        <dbReference type="SAM" id="MobiDB-lite"/>
    </source>
</evidence>
<dbReference type="EMBL" id="JANAVB010041017">
    <property type="protein sequence ID" value="KAJ6797145.1"/>
    <property type="molecule type" value="Genomic_DNA"/>
</dbReference>
<keyword evidence="2" id="KW-0813">Transport</keyword>
<comment type="subcellular location">
    <subcellularLocation>
        <location evidence="1">Membrane</location>
        <topology evidence="1">Multi-pass membrane protein</topology>
    </subcellularLocation>
</comment>
<feature type="transmembrane region" description="Helical" evidence="10">
    <location>
        <begin position="409"/>
        <end position="427"/>
    </location>
</feature>
<evidence type="ECO:0000256" key="5">
    <source>
        <dbReference type="ARBA" id="ARBA00022989"/>
    </source>
</evidence>
<evidence type="ECO:0000256" key="2">
    <source>
        <dbReference type="ARBA" id="ARBA00022592"/>
    </source>
</evidence>
<evidence type="ECO:0000256" key="3">
    <source>
        <dbReference type="ARBA" id="ARBA00022692"/>
    </source>
</evidence>
<keyword evidence="3 10" id="KW-0812">Transmembrane</keyword>
<comment type="similarity">
    <text evidence="8">Belongs to the major facilitator superfamily. Phosphate:H(+) symporter (TC 2.A.1.9) family.</text>
</comment>
<keyword evidence="2" id="KW-0592">Phosphate transport</keyword>
<dbReference type="PANTHER" id="PTHR24064">
    <property type="entry name" value="SOLUTE CARRIER FAMILY 22 MEMBER"/>
    <property type="match status" value="1"/>
</dbReference>
<dbReference type="PROSITE" id="PS00216">
    <property type="entry name" value="SUGAR_TRANSPORT_1"/>
    <property type="match status" value="1"/>
</dbReference>
<evidence type="ECO:0000256" key="7">
    <source>
        <dbReference type="ARBA" id="ARBA00032043"/>
    </source>
</evidence>
<dbReference type="Proteomes" id="UP001140949">
    <property type="component" value="Unassembled WGS sequence"/>
</dbReference>
<feature type="transmembrane region" description="Helical" evidence="10">
    <location>
        <begin position="231"/>
        <end position="250"/>
    </location>
</feature>
<feature type="transmembrane region" description="Helical" evidence="10">
    <location>
        <begin position="144"/>
        <end position="161"/>
    </location>
</feature>
<feature type="compositionally biased region" description="Polar residues" evidence="9">
    <location>
        <begin position="1"/>
        <end position="13"/>
    </location>
</feature>
<dbReference type="InterPro" id="IPR005828">
    <property type="entry name" value="MFS_sugar_transport-like"/>
</dbReference>
<evidence type="ECO:0000256" key="1">
    <source>
        <dbReference type="ARBA" id="ARBA00004141"/>
    </source>
</evidence>
<feature type="transmembrane region" description="Helical" evidence="10">
    <location>
        <begin position="319"/>
        <end position="338"/>
    </location>
</feature>
<keyword evidence="4" id="KW-0769">Symport</keyword>
<gene>
    <name evidence="12" type="ORF">M6B38_110275</name>
</gene>
<evidence type="ECO:0000313" key="13">
    <source>
        <dbReference type="Proteomes" id="UP001140949"/>
    </source>
</evidence>
<name>A0AAX6DZQ8_IRIPA</name>
<proteinExistence type="inferred from homology"/>
<feature type="transmembrane region" description="Helical" evidence="10">
    <location>
        <begin position="50"/>
        <end position="70"/>
    </location>
</feature>
<feature type="transmembrane region" description="Helical" evidence="10">
    <location>
        <begin position="350"/>
        <end position="371"/>
    </location>
</feature>
<dbReference type="SUPFAM" id="SSF103473">
    <property type="entry name" value="MFS general substrate transporter"/>
    <property type="match status" value="1"/>
</dbReference>
<reference evidence="12" key="2">
    <citation type="submission" date="2023-04" db="EMBL/GenBank/DDBJ databases">
        <authorList>
            <person name="Bruccoleri R.E."/>
            <person name="Oakeley E.J."/>
            <person name="Faust A.-M."/>
            <person name="Dessus-Babus S."/>
            <person name="Altorfer M."/>
            <person name="Burckhardt D."/>
            <person name="Oertli M."/>
            <person name="Naumann U."/>
            <person name="Petersen F."/>
            <person name="Wong J."/>
        </authorList>
    </citation>
    <scope>NUCLEOTIDE SEQUENCE</scope>
    <source>
        <strain evidence="12">GSM-AAB239-AS_SAM_17_03QT</strain>
        <tissue evidence="12">Leaf</tissue>
    </source>
</reference>
<keyword evidence="13" id="KW-1185">Reference proteome</keyword>
<feature type="domain" description="Major facilitator superfamily (MFS) profile" evidence="11">
    <location>
        <begin position="49"/>
        <end position="487"/>
    </location>
</feature>
<feature type="transmembrane region" description="Helical" evidence="10">
    <location>
        <begin position="167"/>
        <end position="190"/>
    </location>
</feature>
<keyword evidence="5 10" id="KW-1133">Transmembrane helix</keyword>
<dbReference type="Gene3D" id="1.20.1250.20">
    <property type="entry name" value="MFS general substrate transporter like domains"/>
    <property type="match status" value="1"/>
</dbReference>
<sequence>MDATTPSTSSMLTSALLPGRDPADDREVMVFDETLSRYAGEFGPWQLRQFLLASLGMVVYAFHTLVMIFADREPAGVVCQCASEAGPGSWEWVGGRGASTVAEWGLVCGERFKIGLVQSVFFAGCMIGCGLFGHLSDSFLGRKGTLTTLCVMGTIFGSLTAASPSYIAYVALRFLTGVSAGAMAPCSFVLATEPIGPRCRAAAGMSIFYFFSVGIVVLSALAYFIPSWRVLYLVSSLPALLFLLLVLPFVSESPRWHLVRGNHGKAMAIVRSIAERNGRRLPGDDKLTLVLDSGTSQRSNAPSPNATIIDVFRSPTTRWRLVTAVATNFLCAIVYYGVSLNVTNLSTSVYISTAANAVAEVPGYALTALFLDRLGRRPLLVGTMWLSGGFCVVGSFLGSEGWGRTACSMFGIFGMAAAFNLLLIYAAELFPTVVRNEALGCLQQALQTGAIAAPIAVTAGGRAAFAVFGACGVAGGLLAFFLPETLGRQLYDTMEGMEEGEKWEGKEAREQLN</sequence>
<dbReference type="GO" id="GO:0015293">
    <property type="term" value="F:symporter activity"/>
    <property type="evidence" value="ECO:0007669"/>
    <property type="project" value="UniProtKB-KW"/>
</dbReference>
<dbReference type="PROSITE" id="PS50850">
    <property type="entry name" value="MFS"/>
    <property type="match status" value="1"/>
</dbReference>
<feature type="transmembrane region" description="Helical" evidence="10">
    <location>
        <begin position="202"/>
        <end position="225"/>
    </location>
</feature>
<dbReference type="InterPro" id="IPR036259">
    <property type="entry name" value="MFS_trans_sf"/>
</dbReference>
<protein>
    <recommendedName>
        <fullName evidence="7">H(+)/Pi cotransporter</fullName>
    </recommendedName>
</protein>
<keyword evidence="6 10" id="KW-0472">Membrane</keyword>
<feature type="transmembrane region" description="Helical" evidence="10">
    <location>
        <begin position="114"/>
        <end position="132"/>
    </location>
</feature>
<comment type="caution">
    <text evidence="12">The sequence shown here is derived from an EMBL/GenBank/DDBJ whole genome shotgun (WGS) entry which is preliminary data.</text>
</comment>
<dbReference type="PROSITE" id="PS00217">
    <property type="entry name" value="SUGAR_TRANSPORT_2"/>
    <property type="match status" value="1"/>
</dbReference>
<dbReference type="GO" id="GO:0016020">
    <property type="term" value="C:membrane"/>
    <property type="evidence" value="ECO:0007669"/>
    <property type="project" value="UniProtKB-SubCell"/>
</dbReference>
<dbReference type="InterPro" id="IPR020846">
    <property type="entry name" value="MFS_dom"/>
</dbReference>